<feature type="region of interest" description="Disordered" evidence="10">
    <location>
        <begin position="1"/>
        <end position="102"/>
    </location>
</feature>
<keyword evidence="4" id="KW-0690">Ribosome biogenesis</keyword>
<feature type="compositionally biased region" description="Low complexity" evidence="10">
    <location>
        <begin position="462"/>
        <end position="521"/>
    </location>
</feature>
<feature type="compositionally biased region" description="Polar residues" evidence="10">
    <location>
        <begin position="413"/>
        <end position="438"/>
    </location>
</feature>
<evidence type="ECO:0000256" key="10">
    <source>
        <dbReference type="SAM" id="MobiDB-lite"/>
    </source>
</evidence>
<feature type="compositionally biased region" description="Low complexity" evidence="10">
    <location>
        <begin position="365"/>
        <end position="388"/>
    </location>
</feature>
<dbReference type="SUPFAM" id="SSF50447">
    <property type="entry name" value="Translation proteins"/>
    <property type="match status" value="1"/>
</dbReference>
<dbReference type="PANTHER" id="PTHR31633">
    <property type="entry name" value="H/ACA RIBONUCLEOPROTEIN COMPLEX NON-CORE SUBUNIT NAF1"/>
    <property type="match status" value="1"/>
</dbReference>
<name>A0AAV9HMV8_9PEZI</name>
<reference evidence="11" key="1">
    <citation type="journal article" date="2023" name="Mol. Phylogenet. Evol.">
        <title>Genome-scale phylogeny and comparative genomics of the fungal order Sordariales.</title>
        <authorList>
            <person name="Hensen N."/>
            <person name="Bonometti L."/>
            <person name="Westerberg I."/>
            <person name="Brannstrom I.O."/>
            <person name="Guillou S."/>
            <person name="Cros-Aarteil S."/>
            <person name="Calhoun S."/>
            <person name="Haridas S."/>
            <person name="Kuo A."/>
            <person name="Mondo S."/>
            <person name="Pangilinan J."/>
            <person name="Riley R."/>
            <person name="LaButti K."/>
            <person name="Andreopoulos B."/>
            <person name="Lipzen A."/>
            <person name="Chen C."/>
            <person name="Yan M."/>
            <person name="Daum C."/>
            <person name="Ng V."/>
            <person name="Clum A."/>
            <person name="Steindorff A."/>
            <person name="Ohm R.A."/>
            <person name="Martin F."/>
            <person name="Silar P."/>
            <person name="Natvig D.O."/>
            <person name="Lalanne C."/>
            <person name="Gautier V."/>
            <person name="Ament-Velasquez S.L."/>
            <person name="Kruys A."/>
            <person name="Hutchinson M.I."/>
            <person name="Powell A.J."/>
            <person name="Barry K."/>
            <person name="Miller A.N."/>
            <person name="Grigoriev I.V."/>
            <person name="Debuchy R."/>
            <person name="Gladieux P."/>
            <person name="Hiltunen Thoren M."/>
            <person name="Johannesson H."/>
        </authorList>
    </citation>
    <scope>NUCLEOTIDE SEQUENCE</scope>
    <source>
        <strain evidence="11">PSN324</strain>
    </source>
</reference>
<evidence type="ECO:0000256" key="7">
    <source>
        <dbReference type="ARBA" id="ARBA00022884"/>
    </source>
</evidence>
<protein>
    <recommendedName>
        <fullName evidence="3">H/ACA ribonucleoprotein complex non-core subunit NAF1</fullName>
    </recommendedName>
    <alternativeName>
        <fullName evidence="9">Nuclear assembly factor 1</fullName>
    </alternativeName>
</protein>
<feature type="compositionally biased region" description="Pro residues" evidence="10">
    <location>
        <begin position="302"/>
        <end position="311"/>
    </location>
</feature>
<evidence type="ECO:0000256" key="8">
    <source>
        <dbReference type="ARBA" id="ARBA00023242"/>
    </source>
</evidence>
<keyword evidence="5" id="KW-0698">rRNA processing</keyword>
<dbReference type="Gene3D" id="2.40.10.230">
    <property type="entry name" value="Probable tRNA pseudouridine synthase domain"/>
    <property type="match status" value="1"/>
</dbReference>
<gene>
    <name evidence="11" type="ORF">QBC42DRAFT_271350</name>
</gene>
<evidence type="ECO:0000256" key="6">
    <source>
        <dbReference type="ARBA" id="ARBA00022553"/>
    </source>
</evidence>
<dbReference type="GO" id="GO:0005634">
    <property type="term" value="C:nucleus"/>
    <property type="evidence" value="ECO:0007669"/>
    <property type="project" value="UniProtKB-SubCell"/>
</dbReference>
<evidence type="ECO:0000256" key="3">
    <source>
        <dbReference type="ARBA" id="ARBA00021438"/>
    </source>
</evidence>
<feature type="compositionally biased region" description="Acidic residues" evidence="10">
    <location>
        <begin position="221"/>
        <end position="232"/>
    </location>
</feature>
<feature type="region of interest" description="Disordered" evidence="10">
    <location>
        <begin position="221"/>
        <end position="530"/>
    </location>
</feature>
<evidence type="ECO:0000256" key="1">
    <source>
        <dbReference type="ARBA" id="ARBA00004123"/>
    </source>
</evidence>
<dbReference type="PANTHER" id="PTHR31633:SF1">
    <property type="entry name" value="H_ACA RIBONUCLEOPROTEIN COMPLEX NON-CORE SUBUNIT NAF1"/>
    <property type="match status" value="1"/>
</dbReference>
<keyword evidence="8" id="KW-0539">Nucleus</keyword>
<dbReference type="InterPro" id="IPR038664">
    <property type="entry name" value="Gar1/Naf1_Cbf5-bd_sf"/>
</dbReference>
<dbReference type="AlphaFoldDB" id="A0AAV9HMV8"/>
<dbReference type="GO" id="GO:0003723">
    <property type="term" value="F:RNA binding"/>
    <property type="evidence" value="ECO:0007669"/>
    <property type="project" value="UniProtKB-KW"/>
</dbReference>
<evidence type="ECO:0000313" key="12">
    <source>
        <dbReference type="Proteomes" id="UP001321749"/>
    </source>
</evidence>
<feature type="compositionally biased region" description="Basic residues" evidence="10">
    <location>
        <begin position="237"/>
        <end position="247"/>
    </location>
</feature>
<feature type="compositionally biased region" description="Polar residues" evidence="10">
    <location>
        <begin position="257"/>
        <end position="276"/>
    </location>
</feature>
<evidence type="ECO:0000256" key="5">
    <source>
        <dbReference type="ARBA" id="ARBA00022552"/>
    </source>
</evidence>
<sequence length="530" mass="58010">MAENAETAETAEAAEVNDAAGADEAAGFEWDSSPYESSSDSSDSSEEDSDDEGDHPLLSMEETARILMAEVSNADEAGGKPKGVGEPIRTKNEEPDPILPKPDVVITPEMKIELLGEVKFVVENTVVVQSSAPGHVRVLDRGSVLCRNDRVVIGALAEIIGNIQNPLYTVAFESEAAIAELELTVGKPIYYSVPHANYVFTQPLRQARGTDASNLYDEEVKEDEMEFSDDELELQHKKQLKMGKKAVSRGTRENDGQGPSTFQRRTSPSTASSHTLNYDEDEDGPYRPLPRPQGYGRSTAPAPLPPKPEPSAYPSRDRDNYRGNRGRGSGARGAYRGNDRRGSYQGSGPSSGQWTQPQANSSMASMHPPMGMPQSQSQPHWQQQIQSQTAFHFHQPPPPPPNAPQQHYGAHNHTGNHQPAWNQAQSYQFTFNSPTSYTHPPPLPPPLAPGAIPVPPPGWSNAPPTQQQLQALQTILSIQAQSQSQVQQHQQGYNGQSHQDGQNQYNGQNQQNSQSYQNGQNFPDGQPRHH</sequence>
<proteinExistence type="inferred from homology"/>
<comment type="subcellular location">
    <subcellularLocation>
        <location evidence="1">Nucleus</location>
    </subcellularLocation>
</comment>
<dbReference type="Proteomes" id="UP001321749">
    <property type="component" value="Unassembled WGS sequence"/>
</dbReference>
<evidence type="ECO:0000256" key="4">
    <source>
        <dbReference type="ARBA" id="ARBA00022517"/>
    </source>
</evidence>
<dbReference type="EMBL" id="MU865002">
    <property type="protein sequence ID" value="KAK4460888.1"/>
    <property type="molecule type" value="Genomic_DNA"/>
</dbReference>
<keyword evidence="7" id="KW-0694">RNA-binding</keyword>
<dbReference type="InterPro" id="IPR040309">
    <property type="entry name" value="Naf1"/>
</dbReference>
<reference evidence="11" key="2">
    <citation type="submission" date="2023-06" db="EMBL/GenBank/DDBJ databases">
        <authorList>
            <consortium name="Lawrence Berkeley National Laboratory"/>
            <person name="Mondo S.J."/>
            <person name="Hensen N."/>
            <person name="Bonometti L."/>
            <person name="Westerberg I."/>
            <person name="Brannstrom I.O."/>
            <person name="Guillou S."/>
            <person name="Cros-Aarteil S."/>
            <person name="Calhoun S."/>
            <person name="Haridas S."/>
            <person name="Kuo A."/>
            <person name="Pangilinan J."/>
            <person name="Riley R."/>
            <person name="Labutti K."/>
            <person name="Andreopoulos B."/>
            <person name="Lipzen A."/>
            <person name="Chen C."/>
            <person name="Yanf M."/>
            <person name="Daum C."/>
            <person name="Ng V."/>
            <person name="Clum A."/>
            <person name="Steindorff A."/>
            <person name="Ohm R."/>
            <person name="Martin F."/>
            <person name="Silar P."/>
            <person name="Natvig D."/>
            <person name="Lalanne C."/>
            <person name="Gautier V."/>
            <person name="Ament-Velasquez S.L."/>
            <person name="Kruys A."/>
            <person name="Hutchinson M.I."/>
            <person name="Powell A.J."/>
            <person name="Barry K."/>
            <person name="Miller A.N."/>
            <person name="Grigoriev I.V."/>
            <person name="Debuchy R."/>
            <person name="Gladieux P."/>
            <person name="Thoren M.H."/>
            <person name="Johannesson H."/>
        </authorList>
    </citation>
    <scope>NUCLEOTIDE SEQUENCE</scope>
    <source>
        <strain evidence="11">PSN324</strain>
    </source>
</reference>
<dbReference type="GO" id="GO:0006364">
    <property type="term" value="P:rRNA processing"/>
    <property type="evidence" value="ECO:0007669"/>
    <property type="project" value="UniProtKB-KW"/>
</dbReference>
<feature type="compositionally biased region" description="Pro residues" evidence="10">
    <location>
        <begin position="439"/>
        <end position="458"/>
    </location>
</feature>
<dbReference type="GO" id="GO:0000493">
    <property type="term" value="P:box H/ACA snoRNP assembly"/>
    <property type="evidence" value="ECO:0007669"/>
    <property type="project" value="InterPro"/>
</dbReference>
<keyword evidence="6" id="KW-0597">Phosphoprotein</keyword>
<evidence type="ECO:0000256" key="9">
    <source>
        <dbReference type="ARBA" id="ARBA00076743"/>
    </source>
</evidence>
<dbReference type="InterPro" id="IPR009000">
    <property type="entry name" value="Transl_B-barrel_sf"/>
</dbReference>
<accession>A0AAV9HMV8</accession>
<evidence type="ECO:0000256" key="2">
    <source>
        <dbReference type="ARBA" id="ARBA00009801"/>
    </source>
</evidence>
<dbReference type="FunFam" id="2.40.10.230:FF:000002">
    <property type="entry name" value="H/ACA ribonucleoprotein complex non-core subunit NAF1"/>
    <property type="match status" value="1"/>
</dbReference>
<comment type="similarity">
    <text evidence="2">Belongs to the NAF1 family.</text>
</comment>
<evidence type="ECO:0000313" key="11">
    <source>
        <dbReference type="EMBL" id="KAK4460888.1"/>
    </source>
</evidence>
<dbReference type="GO" id="GO:0001522">
    <property type="term" value="P:pseudouridine synthesis"/>
    <property type="evidence" value="ECO:0007669"/>
    <property type="project" value="InterPro"/>
</dbReference>
<organism evidence="11 12">
    <name type="scientific">Cladorrhinum samala</name>
    <dbReference type="NCBI Taxonomy" id="585594"/>
    <lineage>
        <taxon>Eukaryota</taxon>
        <taxon>Fungi</taxon>
        <taxon>Dikarya</taxon>
        <taxon>Ascomycota</taxon>
        <taxon>Pezizomycotina</taxon>
        <taxon>Sordariomycetes</taxon>
        <taxon>Sordariomycetidae</taxon>
        <taxon>Sordariales</taxon>
        <taxon>Podosporaceae</taxon>
        <taxon>Cladorrhinum</taxon>
    </lineage>
</organism>
<dbReference type="GO" id="GO:0005732">
    <property type="term" value="C:sno(s)RNA-containing ribonucleoprotein complex"/>
    <property type="evidence" value="ECO:0007669"/>
    <property type="project" value="InterPro"/>
</dbReference>
<feature type="compositionally biased region" description="Polar residues" evidence="10">
    <location>
        <begin position="354"/>
        <end position="364"/>
    </location>
</feature>
<feature type="compositionally biased region" description="Low complexity" evidence="10">
    <location>
        <begin position="1"/>
        <end position="42"/>
    </location>
</feature>
<comment type="caution">
    <text evidence="11">The sequence shown here is derived from an EMBL/GenBank/DDBJ whole genome shotgun (WGS) entry which is preliminary data.</text>
</comment>
<feature type="compositionally biased region" description="Low complexity" evidence="10">
    <location>
        <begin position="343"/>
        <end position="353"/>
    </location>
</feature>
<feature type="compositionally biased region" description="Acidic residues" evidence="10">
    <location>
        <begin position="43"/>
        <end position="53"/>
    </location>
</feature>
<keyword evidence="12" id="KW-1185">Reference proteome</keyword>
<dbReference type="InterPro" id="IPR007504">
    <property type="entry name" value="H/ACA_rnp_Gar1/Naf1"/>
</dbReference>
<dbReference type="Pfam" id="PF04410">
    <property type="entry name" value="Gar1"/>
    <property type="match status" value="1"/>
</dbReference>